<dbReference type="InterPro" id="IPR018247">
    <property type="entry name" value="EF_Hand_1_Ca_BS"/>
</dbReference>
<dbReference type="PROSITE" id="PS00018">
    <property type="entry name" value="EF_HAND_1"/>
    <property type="match status" value="1"/>
</dbReference>
<dbReference type="Pfam" id="PF13499">
    <property type="entry name" value="EF-hand_7"/>
    <property type="match status" value="1"/>
</dbReference>
<dbReference type="RefSeq" id="XP_031561722.1">
    <property type="nucleotide sequence ID" value="XM_031705862.1"/>
</dbReference>
<feature type="signal peptide" evidence="2">
    <location>
        <begin position="1"/>
        <end position="18"/>
    </location>
</feature>
<keyword evidence="1" id="KW-0106">Calcium</keyword>
<evidence type="ECO:0000313" key="5">
    <source>
        <dbReference type="RefSeq" id="XP_031561722.1"/>
    </source>
</evidence>
<feature type="domain" description="EF-hand" evidence="3">
    <location>
        <begin position="94"/>
        <end position="129"/>
    </location>
</feature>
<protein>
    <submittedName>
        <fullName evidence="5">Uncharacterized protein LOC116297601</fullName>
    </submittedName>
</protein>
<dbReference type="Gene3D" id="1.10.238.10">
    <property type="entry name" value="EF-hand"/>
    <property type="match status" value="1"/>
</dbReference>
<evidence type="ECO:0000256" key="1">
    <source>
        <dbReference type="ARBA" id="ARBA00022837"/>
    </source>
</evidence>
<feature type="chain" id="PRO_5027865992" evidence="2">
    <location>
        <begin position="19"/>
        <end position="133"/>
    </location>
</feature>
<keyword evidence="4" id="KW-1185">Reference proteome</keyword>
<organism evidence="4 5">
    <name type="scientific">Actinia tenebrosa</name>
    <name type="common">Australian red waratah sea anemone</name>
    <dbReference type="NCBI Taxonomy" id="6105"/>
    <lineage>
        <taxon>Eukaryota</taxon>
        <taxon>Metazoa</taxon>
        <taxon>Cnidaria</taxon>
        <taxon>Anthozoa</taxon>
        <taxon>Hexacorallia</taxon>
        <taxon>Actiniaria</taxon>
        <taxon>Actiniidae</taxon>
        <taxon>Actinia</taxon>
    </lineage>
</organism>
<dbReference type="SUPFAM" id="SSF47473">
    <property type="entry name" value="EF-hand"/>
    <property type="match status" value="1"/>
</dbReference>
<gene>
    <name evidence="5" type="primary">LOC116297601</name>
</gene>
<sequence length="133" mass="15063">MVLKSVIFLMVIIAVASACGGGRRRRIIPDCKTRCTHECDFRGCGVKCRNPCIPNMKKRSVPDEMFLLPSNFNEYDNNQDGGISLEEFADALKAKEEEIKKMFDSFDTNSDQRITCDEFKKALKGSTEIEPRC</sequence>
<dbReference type="InParanoid" id="A0A6P8I9C6"/>
<evidence type="ECO:0000259" key="3">
    <source>
        <dbReference type="PROSITE" id="PS50222"/>
    </source>
</evidence>
<accession>A0A6P8I9C6</accession>
<dbReference type="PROSITE" id="PS51257">
    <property type="entry name" value="PROKAR_LIPOPROTEIN"/>
    <property type="match status" value="1"/>
</dbReference>
<dbReference type="AlphaFoldDB" id="A0A6P8I9C6"/>
<evidence type="ECO:0000313" key="4">
    <source>
        <dbReference type="Proteomes" id="UP000515163"/>
    </source>
</evidence>
<evidence type="ECO:0000256" key="2">
    <source>
        <dbReference type="SAM" id="SignalP"/>
    </source>
</evidence>
<dbReference type="GeneID" id="116297601"/>
<dbReference type="SMART" id="SM00054">
    <property type="entry name" value="EFh"/>
    <property type="match status" value="2"/>
</dbReference>
<keyword evidence="2" id="KW-0732">Signal</keyword>
<proteinExistence type="predicted"/>
<name>A0A6P8I9C6_ACTTE</name>
<dbReference type="OrthoDB" id="6138359at2759"/>
<dbReference type="Proteomes" id="UP000515163">
    <property type="component" value="Unplaced"/>
</dbReference>
<dbReference type="InterPro" id="IPR011992">
    <property type="entry name" value="EF-hand-dom_pair"/>
</dbReference>
<dbReference type="PROSITE" id="PS50222">
    <property type="entry name" value="EF_HAND_2"/>
    <property type="match status" value="1"/>
</dbReference>
<dbReference type="CDD" id="cd00051">
    <property type="entry name" value="EFh"/>
    <property type="match status" value="1"/>
</dbReference>
<reference evidence="5" key="1">
    <citation type="submission" date="2025-08" db="UniProtKB">
        <authorList>
            <consortium name="RefSeq"/>
        </authorList>
    </citation>
    <scope>IDENTIFICATION</scope>
    <source>
        <tissue evidence="5">Tentacle</tissue>
    </source>
</reference>
<dbReference type="KEGG" id="aten:116297601"/>
<dbReference type="GO" id="GO:0005509">
    <property type="term" value="F:calcium ion binding"/>
    <property type="evidence" value="ECO:0007669"/>
    <property type="project" value="InterPro"/>
</dbReference>
<dbReference type="InterPro" id="IPR002048">
    <property type="entry name" value="EF_hand_dom"/>
</dbReference>